<keyword evidence="3" id="KW-1185">Reference proteome</keyword>
<organism evidence="2 3">
    <name type="scientific">Deinococcus seoulensis</name>
    <dbReference type="NCBI Taxonomy" id="1837379"/>
    <lineage>
        <taxon>Bacteria</taxon>
        <taxon>Thermotogati</taxon>
        <taxon>Deinococcota</taxon>
        <taxon>Deinococci</taxon>
        <taxon>Deinococcales</taxon>
        <taxon>Deinococcaceae</taxon>
        <taxon>Deinococcus</taxon>
    </lineage>
</organism>
<proteinExistence type="predicted"/>
<dbReference type="RefSeq" id="WP_189065361.1">
    <property type="nucleotide sequence ID" value="NZ_BMQM01000017.1"/>
</dbReference>
<evidence type="ECO:0000256" key="1">
    <source>
        <dbReference type="SAM" id="MobiDB-lite"/>
    </source>
</evidence>
<accession>A0ABQ2RUB3</accession>
<sequence>MPHDPAPAAQAAGHAPDATGPATLTPTLPLAADLRAIVDQGNSDTLQQLDTLTQGLQRAAQKGLSEYFHAGDFHPGVEGDLRTAGYRLTHVPSRNQREPSGWWIRW</sequence>
<reference evidence="3" key="1">
    <citation type="journal article" date="2019" name="Int. J. Syst. Evol. Microbiol.">
        <title>The Global Catalogue of Microorganisms (GCM) 10K type strain sequencing project: providing services to taxonomists for standard genome sequencing and annotation.</title>
        <authorList>
            <consortium name="The Broad Institute Genomics Platform"/>
            <consortium name="The Broad Institute Genome Sequencing Center for Infectious Disease"/>
            <person name="Wu L."/>
            <person name="Ma J."/>
        </authorList>
    </citation>
    <scope>NUCLEOTIDE SEQUENCE [LARGE SCALE GENOMIC DNA]</scope>
    <source>
        <strain evidence="3">JCM 31404</strain>
    </source>
</reference>
<dbReference type="Proteomes" id="UP000634308">
    <property type="component" value="Unassembled WGS sequence"/>
</dbReference>
<comment type="caution">
    <text evidence="2">The sequence shown here is derived from an EMBL/GenBank/DDBJ whole genome shotgun (WGS) entry which is preliminary data.</text>
</comment>
<name>A0ABQ2RUB3_9DEIO</name>
<feature type="region of interest" description="Disordered" evidence="1">
    <location>
        <begin position="1"/>
        <end position="26"/>
    </location>
</feature>
<protein>
    <submittedName>
        <fullName evidence="2">Uncharacterized protein</fullName>
    </submittedName>
</protein>
<gene>
    <name evidence="2" type="ORF">GCM10008959_25350</name>
</gene>
<evidence type="ECO:0000313" key="3">
    <source>
        <dbReference type="Proteomes" id="UP000634308"/>
    </source>
</evidence>
<dbReference type="EMBL" id="BMQM01000017">
    <property type="protein sequence ID" value="GGR62313.1"/>
    <property type="molecule type" value="Genomic_DNA"/>
</dbReference>
<evidence type="ECO:0000313" key="2">
    <source>
        <dbReference type="EMBL" id="GGR62313.1"/>
    </source>
</evidence>